<sequence length="228" mass="25053">MDIAAMLGSAYGYTKDGLFGKWGKWILLAIGTIIFPFILGYMFRIFRGVKPAPELTDWVGLFIDGLKLFVLGIIYFIPVWIVMALFFGGAYATVADLFRAGDPIALANAILSALAGLAIGIILVMILQIVIYIVLIVAAVRYARTNNIAEAFNFTAIFEQINRIGWGQYILALIVLWLVGVVYSVIVGIIGVIPIIGWLIALFLYPAYLVFIARYVTLIYDSGGAELI</sequence>
<reference evidence="2 3" key="1">
    <citation type="journal article" date="2015" name="Int. J. Syst. Evol. Microbiol.">
        <title>Methanoculleus taiwanensis sp. nov., a methanogen isolated from deep marine sediment at the deformation front area near Taiwan.</title>
        <authorList>
            <person name="Weng C.Y."/>
            <person name="Chen S.C."/>
            <person name="Lai M.C."/>
            <person name="Wu S.Y."/>
            <person name="Lin S."/>
            <person name="Yang T.F."/>
            <person name="Chen P.C."/>
        </authorList>
    </citation>
    <scope>NUCLEOTIDE SEQUENCE [LARGE SCALE GENOMIC DNA]</scope>
    <source>
        <strain evidence="2 3">CYW4</strain>
    </source>
</reference>
<gene>
    <name evidence="2" type="ORF">ABH15_10255</name>
</gene>
<dbReference type="RefSeq" id="WP_128694242.1">
    <property type="nucleotide sequence ID" value="NZ_LHQS01000002.1"/>
</dbReference>
<evidence type="ECO:0000313" key="2">
    <source>
        <dbReference type="EMBL" id="RXE56451.1"/>
    </source>
</evidence>
<dbReference type="InterPro" id="IPR025098">
    <property type="entry name" value="DUF4013"/>
</dbReference>
<keyword evidence="1" id="KW-0472">Membrane</keyword>
<protein>
    <recommendedName>
        <fullName evidence="4">DUF4013 domain-containing protein</fullName>
    </recommendedName>
</protein>
<dbReference type="OrthoDB" id="107590at2157"/>
<keyword evidence="3" id="KW-1185">Reference proteome</keyword>
<keyword evidence="1" id="KW-1133">Transmembrane helix</keyword>
<proteinExistence type="predicted"/>
<dbReference type="Pfam" id="PF13197">
    <property type="entry name" value="DUF4013"/>
    <property type="match status" value="1"/>
</dbReference>
<evidence type="ECO:0000313" key="3">
    <source>
        <dbReference type="Proteomes" id="UP000290932"/>
    </source>
</evidence>
<accession>A0A498H0K3</accession>
<feature type="transmembrane region" description="Helical" evidence="1">
    <location>
        <begin position="68"/>
        <end position="92"/>
    </location>
</feature>
<name>A0A498H0K3_9EURY</name>
<feature type="transmembrane region" description="Helical" evidence="1">
    <location>
        <begin position="25"/>
        <end position="47"/>
    </location>
</feature>
<comment type="caution">
    <text evidence="2">The sequence shown here is derived from an EMBL/GenBank/DDBJ whole genome shotgun (WGS) entry which is preliminary data.</text>
</comment>
<feature type="transmembrane region" description="Helical" evidence="1">
    <location>
        <begin position="104"/>
        <end position="137"/>
    </location>
</feature>
<dbReference type="Proteomes" id="UP000290932">
    <property type="component" value="Unassembled WGS sequence"/>
</dbReference>
<dbReference type="EMBL" id="LHQS01000002">
    <property type="protein sequence ID" value="RXE56451.1"/>
    <property type="molecule type" value="Genomic_DNA"/>
</dbReference>
<feature type="transmembrane region" description="Helical" evidence="1">
    <location>
        <begin position="196"/>
        <end position="216"/>
    </location>
</feature>
<evidence type="ECO:0000256" key="1">
    <source>
        <dbReference type="SAM" id="Phobius"/>
    </source>
</evidence>
<evidence type="ECO:0008006" key="4">
    <source>
        <dbReference type="Google" id="ProtNLM"/>
    </source>
</evidence>
<feature type="transmembrane region" description="Helical" evidence="1">
    <location>
        <begin position="169"/>
        <end position="190"/>
    </location>
</feature>
<dbReference type="AlphaFoldDB" id="A0A498H0K3"/>
<keyword evidence="1" id="KW-0812">Transmembrane</keyword>
<organism evidence="2 3">
    <name type="scientific">Methanoculleus taiwanensis</name>
    <dbReference type="NCBI Taxonomy" id="1550565"/>
    <lineage>
        <taxon>Archaea</taxon>
        <taxon>Methanobacteriati</taxon>
        <taxon>Methanobacteriota</taxon>
        <taxon>Stenosarchaea group</taxon>
        <taxon>Methanomicrobia</taxon>
        <taxon>Methanomicrobiales</taxon>
        <taxon>Methanomicrobiaceae</taxon>
        <taxon>Methanoculleus</taxon>
    </lineage>
</organism>